<feature type="transmembrane region" description="Helical" evidence="5">
    <location>
        <begin position="269"/>
        <end position="287"/>
    </location>
</feature>
<feature type="transmembrane region" description="Helical" evidence="5">
    <location>
        <begin position="173"/>
        <end position="194"/>
    </location>
</feature>
<keyword evidence="2 5" id="KW-0812">Transmembrane</keyword>
<dbReference type="Proteomes" id="UP000184600">
    <property type="component" value="Unassembled WGS sequence"/>
</dbReference>
<dbReference type="PANTHER" id="PTHR32322:SF9">
    <property type="entry name" value="AMINO-ACID METABOLITE EFFLUX PUMP-RELATED"/>
    <property type="match status" value="1"/>
</dbReference>
<name>A0A1M7YQ64_9VIBR</name>
<dbReference type="InterPro" id="IPR000620">
    <property type="entry name" value="EamA_dom"/>
</dbReference>
<evidence type="ECO:0000256" key="1">
    <source>
        <dbReference type="ARBA" id="ARBA00004141"/>
    </source>
</evidence>
<dbReference type="RefSeq" id="WP_073579551.1">
    <property type="nucleotide sequence ID" value="NZ_AP024898.1"/>
</dbReference>
<evidence type="ECO:0000256" key="5">
    <source>
        <dbReference type="SAM" id="Phobius"/>
    </source>
</evidence>
<feature type="transmembrane region" description="Helical" evidence="5">
    <location>
        <begin position="243"/>
        <end position="263"/>
    </location>
</feature>
<proteinExistence type="predicted"/>
<comment type="subcellular location">
    <subcellularLocation>
        <location evidence="1">Membrane</location>
        <topology evidence="1">Multi-pass membrane protein</topology>
    </subcellularLocation>
</comment>
<dbReference type="STRING" id="1117707.VQ7734_00360"/>
<protein>
    <submittedName>
        <fullName evidence="7">Putative amino-acid metabolite efflux pump</fullName>
    </submittedName>
</protein>
<gene>
    <name evidence="7" type="primary">eamA_1</name>
    <name evidence="7" type="ORF">VQ7734_00360</name>
</gene>
<dbReference type="EMBL" id="FRFG01000005">
    <property type="protein sequence ID" value="SHO54646.1"/>
    <property type="molecule type" value="Genomic_DNA"/>
</dbReference>
<dbReference type="Pfam" id="PF00892">
    <property type="entry name" value="EamA"/>
    <property type="match status" value="2"/>
</dbReference>
<feature type="transmembrane region" description="Helical" evidence="5">
    <location>
        <begin position="117"/>
        <end position="135"/>
    </location>
</feature>
<dbReference type="GO" id="GO:0016020">
    <property type="term" value="C:membrane"/>
    <property type="evidence" value="ECO:0007669"/>
    <property type="project" value="UniProtKB-SubCell"/>
</dbReference>
<accession>A0A1M7YQ64</accession>
<keyword evidence="4 5" id="KW-0472">Membrane</keyword>
<dbReference type="OrthoDB" id="7158585at2"/>
<dbReference type="InterPro" id="IPR037185">
    <property type="entry name" value="EmrE-like"/>
</dbReference>
<organism evidence="7 8">
    <name type="scientific">Vibrio quintilis</name>
    <dbReference type="NCBI Taxonomy" id="1117707"/>
    <lineage>
        <taxon>Bacteria</taxon>
        <taxon>Pseudomonadati</taxon>
        <taxon>Pseudomonadota</taxon>
        <taxon>Gammaproteobacteria</taxon>
        <taxon>Vibrionales</taxon>
        <taxon>Vibrionaceae</taxon>
        <taxon>Vibrio</taxon>
    </lineage>
</organism>
<dbReference type="SUPFAM" id="SSF103481">
    <property type="entry name" value="Multidrug resistance efflux transporter EmrE"/>
    <property type="match status" value="2"/>
</dbReference>
<evidence type="ECO:0000256" key="3">
    <source>
        <dbReference type="ARBA" id="ARBA00022989"/>
    </source>
</evidence>
<feature type="transmembrane region" description="Helical" evidence="5">
    <location>
        <begin position="33"/>
        <end position="51"/>
    </location>
</feature>
<feature type="transmembrane region" description="Helical" evidence="5">
    <location>
        <begin position="214"/>
        <end position="236"/>
    </location>
</feature>
<evidence type="ECO:0000259" key="6">
    <source>
        <dbReference type="Pfam" id="PF00892"/>
    </source>
</evidence>
<feature type="transmembrane region" description="Helical" evidence="5">
    <location>
        <begin position="86"/>
        <end position="108"/>
    </location>
</feature>
<evidence type="ECO:0000313" key="7">
    <source>
        <dbReference type="EMBL" id="SHO54646.1"/>
    </source>
</evidence>
<feature type="transmembrane region" description="Helical" evidence="5">
    <location>
        <begin position="141"/>
        <end position="161"/>
    </location>
</feature>
<keyword evidence="3 5" id="KW-1133">Transmembrane helix</keyword>
<dbReference type="InterPro" id="IPR050638">
    <property type="entry name" value="AA-Vitamin_Transporters"/>
</dbReference>
<feature type="transmembrane region" description="Helical" evidence="5">
    <location>
        <begin position="58"/>
        <end position="80"/>
    </location>
</feature>
<feature type="domain" description="EamA" evidence="6">
    <location>
        <begin position="7"/>
        <end position="130"/>
    </location>
</feature>
<feature type="transmembrane region" description="Helical" evidence="5">
    <location>
        <begin position="7"/>
        <end position="27"/>
    </location>
</feature>
<dbReference type="PANTHER" id="PTHR32322">
    <property type="entry name" value="INNER MEMBRANE TRANSPORTER"/>
    <property type="match status" value="1"/>
</dbReference>
<evidence type="ECO:0000256" key="4">
    <source>
        <dbReference type="ARBA" id="ARBA00023136"/>
    </source>
</evidence>
<sequence length="302" mass="33042">MLFRDRLLAFTIVLVWGVNFVVIKVGLQGMPPLLLAGLRFLLVAIPAIFFVERPKVPLKWLIIYGLTISFGQFSLLFWAIHAGMAAGLASLLLQAQAFITLLFGALFLKESIRLHHLVAMVVAGYGIYVLAGAQGHDTTSLSWFTLLLILGASTCWALGNISNKVITKSFQFTTMSLIVWSATIPAIAFAIASYCIEGEAAILSSLQHIQWHNIFSIGYLSFLATIVGYGGWSYLLSRYEASLVAPLSLLVPVFGLLSAMLLLGEQLNLQQIFGVIIIAFGLVINVFGGKWVRALQLVVRTH</sequence>
<evidence type="ECO:0000256" key="2">
    <source>
        <dbReference type="ARBA" id="ARBA00022692"/>
    </source>
</evidence>
<reference evidence="8" key="1">
    <citation type="submission" date="2016-12" db="EMBL/GenBank/DDBJ databases">
        <authorList>
            <person name="Rodrigo-Torres L."/>
            <person name="Arahal R.D."/>
            <person name="Lucena T."/>
        </authorList>
    </citation>
    <scope>NUCLEOTIDE SEQUENCE [LARGE SCALE GENOMIC DNA]</scope>
</reference>
<dbReference type="AlphaFoldDB" id="A0A1M7YQ64"/>
<feature type="domain" description="EamA" evidence="6">
    <location>
        <begin position="144"/>
        <end position="286"/>
    </location>
</feature>
<keyword evidence="8" id="KW-1185">Reference proteome</keyword>
<evidence type="ECO:0000313" key="8">
    <source>
        <dbReference type="Proteomes" id="UP000184600"/>
    </source>
</evidence>